<protein>
    <submittedName>
        <fullName evidence="1">Uncharacterized protein</fullName>
    </submittedName>
</protein>
<evidence type="ECO:0000313" key="2">
    <source>
        <dbReference type="Proteomes" id="UP001280121"/>
    </source>
</evidence>
<organism evidence="1 2">
    <name type="scientific">Dipteronia dyeriana</name>
    <dbReference type="NCBI Taxonomy" id="168575"/>
    <lineage>
        <taxon>Eukaryota</taxon>
        <taxon>Viridiplantae</taxon>
        <taxon>Streptophyta</taxon>
        <taxon>Embryophyta</taxon>
        <taxon>Tracheophyta</taxon>
        <taxon>Spermatophyta</taxon>
        <taxon>Magnoliopsida</taxon>
        <taxon>eudicotyledons</taxon>
        <taxon>Gunneridae</taxon>
        <taxon>Pentapetalae</taxon>
        <taxon>rosids</taxon>
        <taxon>malvids</taxon>
        <taxon>Sapindales</taxon>
        <taxon>Sapindaceae</taxon>
        <taxon>Hippocastanoideae</taxon>
        <taxon>Acereae</taxon>
        <taxon>Dipteronia</taxon>
    </lineage>
</organism>
<name>A0AAE0CRP1_9ROSI</name>
<gene>
    <name evidence="1" type="ORF">Ddye_007444</name>
</gene>
<accession>A0AAE0CRP1</accession>
<sequence>MFFDDSVPPKPLSRFGNSPTMFIEVSTDHFGSFLRFDSFNFNMYDIGFPSQQERLTRFDSINSTKDFGGPDKLSGFDSISSSKDFGNISGFYSFDDSDTFGFGSPFKVSLDLNSEEKF</sequence>
<reference evidence="1" key="1">
    <citation type="journal article" date="2023" name="Plant J.">
        <title>Genome sequences and population genomics provide insights into the demographic history, inbreeding, and mutation load of two 'living fossil' tree species of Dipteronia.</title>
        <authorList>
            <person name="Feng Y."/>
            <person name="Comes H.P."/>
            <person name="Chen J."/>
            <person name="Zhu S."/>
            <person name="Lu R."/>
            <person name="Zhang X."/>
            <person name="Li P."/>
            <person name="Qiu J."/>
            <person name="Olsen K.M."/>
            <person name="Qiu Y."/>
        </authorList>
    </citation>
    <scope>NUCLEOTIDE SEQUENCE</scope>
    <source>
        <strain evidence="1">KIB01</strain>
    </source>
</reference>
<keyword evidence="2" id="KW-1185">Reference proteome</keyword>
<dbReference type="Proteomes" id="UP001280121">
    <property type="component" value="Unassembled WGS sequence"/>
</dbReference>
<comment type="caution">
    <text evidence="1">The sequence shown here is derived from an EMBL/GenBank/DDBJ whole genome shotgun (WGS) entry which is preliminary data.</text>
</comment>
<evidence type="ECO:0000313" key="1">
    <source>
        <dbReference type="EMBL" id="KAK2660911.1"/>
    </source>
</evidence>
<proteinExistence type="predicted"/>
<dbReference type="AlphaFoldDB" id="A0AAE0CRP1"/>
<dbReference type="EMBL" id="JANJYI010000002">
    <property type="protein sequence ID" value="KAK2660911.1"/>
    <property type="molecule type" value="Genomic_DNA"/>
</dbReference>